<dbReference type="Pfam" id="PF03372">
    <property type="entry name" value="Exo_endo_phos"/>
    <property type="match status" value="1"/>
</dbReference>
<evidence type="ECO:0000256" key="6">
    <source>
        <dbReference type="ARBA" id="ARBA00023125"/>
    </source>
</evidence>
<evidence type="ECO:0000256" key="1">
    <source>
        <dbReference type="ARBA" id="ARBA00022741"/>
    </source>
</evidence>
<keyword evidence="1 9" id="KW-0547">Nucleotide-binding</keyword>
<dbReference type="Pfam" id="PF21530">
    <property type="entry name" value="Pif1_2B_dom"/>
    <property type="match status" value="1"/>
</dbReference>
<dbReference type="GO" id="GO:0006310">
    <property type="term" value="P:DNA recombination"/>
    <property type="evidence" value="ECO:0007669"/>
    <property type="project" value="UniProtKB-KW"/>
</dbReference>
<dbReference type="PANTHER" id="PTHR47642">
    <property type="entry name" value="ATP-DEPENDENT DNA HELICASE"/>
    <property type="match status" value="1"/>
</dbReference>
<gene>
    <name evidence="11" type="primary">LOC114460697</name>
</gene>
<proteinExistence type="inferred from homology"/>
<keyword evidence="4 9" id="KW-0347">Helicase</keyword>
<dbReference type="CDD" id="cd18809">
    <property type="entry name" value="SF1_C_RecD"/>
    <property type="match status" value="1"/>
</dbReference>
<keyword evidence="3 9" id="KW-0378">Hydrolase</keyword>
<organism evidence="11 12">
    <name type="scientific">Gouania willdenowi</name>
    <name type="common">Blunt-snouted clingfish</name>
    <name type="synonym">Lepadogaster willdenowi</name>
    <dbReference type="NCBI Taxonomy" id="441366"/>
    <lineage>
        <taxon>Eukaryota</taxon>
        <taxon>Metazoa</taxon>
        <taxon>Chordata</taxon>
        <taxon>Craniata</taxon>
        <taxon>Vertebrata</taxon>
        <taxon>Euteleostomi</taxon>
        <taxon>Actinopterygii</taxon>
        <taxon>Neopterygii</taxon>
        <taxon>Teleostei</taxon>
        <taxon>Neoteleostei</taxon>
        <taxon>Acanthomorphata</taxon>
        <taxon>Ovalentaria</taxon>
        <taxon>Blenniimorphae</taxon>
        <taxon>Blenniiformes</taxon>
        <taxon>Gobiesocoidei</taxon>
        <taxon>Gobiesocidae</taxon>
        <taxon>Gobiesocinae</taxon>
        <taxon>Gouania</taxon>
    </lineage>
</organism>
<dbReference type="GO" id="GO:0005524">
    <property type="term" value="F:ATP binding"/>
    <property type="evidence" value="ECO:0007669"/>
    <property type="project" value="UniProtKB-KW"/>
</dbReference>
<keyword evidence="2 9" id="KW-0227">DNA damage</keyword>
<dbReference type="InterPro" id="IPR010285">
    <property type="entry name" value="DNA_helicase_pif1-like_DEAD"/>
</dbReference>
<keyword evidence="7 9" id="KW-0234">DNA repair</keyword>
<dbReference type="InterPro" id="IPR025476">
    <property type="entry name" value="Helitron_helicase-like"/>
</dbReference>
<dbReference type="Ensembl" id="ENSGWIT00000036269.1">
    <property type="protein sequence ID" value="ENSGWIP00000033330.1"/>
    <property type="gene ID" value="ENSGWIG00000017161.1"/>
</dbReference>
<keyword evidence="8" id="KW-0413">Isomerase</keyword>
<evidence type="ECO:0000256" key="5">
    <source>
        <dbReference type="ARBA" id="ARBA00022840"/>
    </source>
</evidence>
<accession>A0A8C5GQ56</accession>
<dbReference type="SMART" id="SM00382">
    <property type="entry name" value="AAA"/>
    <property type="match status" value="1"/>
</dbReference>
<dbReference type="InterPro" id="IPR049163">
    <property type="entry name" value="Pif1-like_2B_dom"/>
</dbReference>
<protein>
    <recommendedName>
        <fullName evidence="9">ATP-dependent DNA helicase</fullName>
        <ecNumber evidence="9">5.6.2.3</ecNumber>
    </recommendedName>
</protein>
<comment type="cofactor">
    <cofactor evidence="9">
        <name>Mg(2+)</name>
        <dbReference type="ChEBI" id="CHEBI:18420"/>
    </cofactor>
</comment>
<keyword evidence="6" id="KW-0238">DNA-binding</keyword>
<evidence type="ECO:0000313" key="11">
    <source>
        <dbReference type="Ensembl" id="ENSGWIP00000033330.1"/>
    </source>
</evidence>
<dbReference type="PANTHER" id="PTHR47642:SF5">
    <property type="entry name" value="ATP-DEPENDENT DNA HELICASE"/>
    <property type="match status" value="1"/>
</dbReference>
<name>A0A8C5GQ56_GOUWI</name>
<dbReference type="Gene3D" id="3.40.50.300">
    <property type="entry name" value="P-loop containing nucleotide triphosphate hydrolases"/>
    <property type="match status" value="1"/>
</dbReference>
<dbReference type="InterPro" id="IPR003593">
    <property type="entry name" value="AAA+_ATPase"/>
</dbReference>
<dbReference type="Pfam" id="PF14214">
    <property type="entry name" value="Helitron_like_N"/>
    <property type="match status" value="1"/>
</dbReference>
<comment type="similarity">
    <text evidence="9">Belongs to the helicase family.</text>
</comment>
<reference evidence="11" key="1">
    <citation type="submission" date="2025-08" db="UniProtKB">
        <authorList>
            <consortium name="Ensembl"/>
        </authorList>
    </citation>
    <scope>IDENTIFICATION</scope>
</reference>
<evidence type="ECO:0000256" key="4">
    <source>
        <dbReference type="ARBA" id="ARBA00022806"/>
    </source>
</evidence>
<feature type="domain" description="AAA+ ATPase" evidence="10">
    <location>
        <begin position="1539"/>
        <end position="1793"/>
    </location>
</feature>
<dbReference type="SUPFAM" id="SSF52540">
    <property type="entry name" value="P-loop containing nucleoside triphosphate hydrolases"/>
    <property type="match status" value="2"/>
</dbReference>
<dbReference type="Pfam" id="PF20209">
    <property type="entry name" value="DUF6570"/>
    <property type="match status" value="1"/>
</dbReference>
<dbReference type="EC" id="5.6.2.3" evidence="9"/>
<dbReference type="InterPro" id="IPR051055">
    <property type="entry name" value="PIF1_helicase"/>
</dbReference>
<dbReference type="SUPFAM" id="SSF56219">
    <property type="entry name" value="DNase I-like"/>
    <property type="match status" value="1"/>
</dbReference>
<dbReference type="GO" id="GO:0016787">
    <property type="term" value="F:hydrolase activity"/>
    <property type="evidence" value="ECO:0007669"/>
    <property type="project" value="UniProtKB-KW"/>
</dbReference>
<evidence type="ECO:0000256" key="8">
    <source>
        <dbReference type="ARBA" id="ARBA00023235"/>
    </source>
</evidence>
<dbReference type="GO" id="GO:0006281">
    <property type="term" value="P:DNA repair"/>
    <property type="evidence" value="ECO:0007669"/>
    <property type="project" value="UniProtKB-KW"/>
</dbReference>
<evidence type="ECO:0000256" key="7">
    <source>
        <dbReference type="ARBA" id="ARBA00023204"/>
    </source>
</evidence>
<dbReference type="InterPro" id="IPR036691">
    <property type="entry name" value="Endo/exonu/phosph_ase_sf"/>
</dbReference>
<evidence type="ECO:0000259" key="10">
    <source>
        <dbReference type="SMART" id="SM00382"/>
    </source>
</evidence>
<dbReference type="Pfam" id="PF05970">
    <property type="entry name" value="PIF1"/>
    <property type="match status" value="1"/>
</dbReference>
<dbReference type="Proteomes" id="UP000694680">
    <property type="component" value="Unassembled WGS sequence"/>
</dbReference>
<dbReference type="InterPro" id="IPR046700">
    <property type="entry name" value="DUF6570"/>
</dbReference>
<keyword evidence="12" id="KW-1185">Reference proteome</keyword>
<keyword evidence="5 9" id="KW-0067">ATP-binding</keyword>
<dbReference type="Gene3D" id="3.90.70.120">
    <property type="match status" value="1"/>
</dbReference>
<evidence type="ECO:0000256" key="9">
    <source>
        <dbReference type="RuleBase" id="RU363044"/>
    </source>
</evidence>
<keyword evidence="9" id="KW-0233">DNA recombination</keyword>
<reference evidence="11" key="2">
    <citation type="submission" date="2025-09" db="UniProtKB">
        <authorList>
            <consortium name="Ensembl"/>
        </authorList>
    </citation>
    <scope>IDENTIFICATION</scope>
</reference>
<dbReference type="Gene3D" id="3.60.10.10">
    <property type="entry name" value="Endonuclease/exonuclease/phosphatase"/>
    <property type="match status" value="1"/>
</dbReference>
<evidence type="ECO:0000256" key="2">
    <source>
        <dbReference type="ARBA" id="ARBA00022763"/>
    </source>
</evidence>
<dbReference type="GO" id="GO:0043139">
    <property type="term" value="F:5'-3' DNA helicase activity"/>
    <property type="evidence" value="ECO:0007669"/>
    <property type="project" value="UniProtKB-EC"/>
</dbReference>
<comment type="catalytic activity">
    <reaction evidence="9">
        <text>ATP + H2O = ADP + phosphate + H(+)</text>
        <dbReference type="Rhea" id="RHEA:13065"/>
        <dbReference type="ChEBI" id="CHEBI:15377"/>
        <dbReference type="ChEBI" id="CHEBI:15378"/>
        <dbReference type="ChEBI" id="CHEBI:30616"/>
        <dbReference type="ChEBI" id="CHEBI:43474"/>
        <dbReference type="ChEBI" id="CHEBI:456216"/>
        <dbReference type="EC" id="5.6.2.3"/>
    </reaction>
</comment>
<dbReference type="InterPro" id="IPR005135">
    <property type="entry name" value="Endo/exonuclease/phosphatase"/>
</dbReference>
<evidence type="ECO:0000256" key="3">
    <source>
        <dbReference type="ARBA" id="ARBA00022801"/>
    </source>
</evidence>
<dbReference type="InterPro" id="IPR027417">
    <property type="entry name" value="P-loop_NTPase"/>
</dbReference>
<sequence>MPKQVFTDRRLYNVSMGDIRCGFLKTQVSSPDRRQWWLPLATQLECLSEDVSQALIIITPECIAVFRDTSGRYGVFDPHSRDQKGLPTYQGKAIVLTFAELSDLADHLHALFRDRGDSASYEFVPISFHTNNPTEHPHNPTEIEIQDKVCEPALPVLQVDHETVVFDKIKEVVKESSTVPQPAVKLSKLGKNKRRKAMRRACQQQTLTKHKVVSHGLSQAKQSRERIRYASCAEFQKKKIQAQRTRYTDDSHRQQRLSSFKYYYAKFNIKLKERLQIRYKRDPVFKSRQKNYHVQRYRTDPAFRMNQKNYHVQRYSTDSAFRMKQKNYHVQRYSTDSAFRMKQKNYHVQRYSTDPAFRSRQKEHFMKRYKMDPGFKLRHNQHRSLLRRRLATDAAFHLHLKLQKALSIKRKYQHLRTPGQPVLNSLMATAIAAFRETISQGPTYICTVCHRTMFPNQVKPCNRNKYSANIQVAEACLTRIYLHICHAECSSPCSLPPERLQEWICHNCDSHLSSGRIPTHAVANNLELAPIPPELAQLNVLERQLIAKILPFAKIIALPKGQQRAVHGAVVCVPSEVESVVNSLPRPRTETQLLQVKLKRHIRFKGYQHFYNVNMKNVLAALENLKEQHSEYADVTIDEEAAFQNHLQDDHADAAQWGEEGMLDQEMLEAADSYAEPNQAETVLDQSAYNGDLQQDIADAAQWGEDIQDEVLLQACDSSTELQQAEKDTQQQEDLRPGLALDTCMQPPDIAQEILSYGDGIFSVAPAQGNKPIGFFAIPKLEAMAFPVQFPTGKNTLDEGRPIKLSPSRYFNARLFGADTRFAEDQSYLFFAQFVTETNIARGSMSIQMRKGKTHTKDGRVVKNSMLQDKEEVERLIQTKEATRFMQPLRGTPAYWHKSLKDLHGMLRQLGKPTFFLTFSAAEMRWPEVIEAIKAQQGETLGDFSEMDWKAKCDILRSNPVTVMRMFEKRVDALMENLILSPAQPIGEVEDYFYRVEFQARGSPHIHMLVWVKDAPVYGEVINETVCDFIDRYISCQMPDAETEPELNKIVSEVQVHSKSHSSSCKKGNVTCRYGFPKLPFDITWITEFCPLDLGEEEGQDQEDQRKAEKELIQKRQKEAKDKLKHVRDLLSDPKVSFDTFSDFLRLCNLEREEYMTYAENLTSGSVVMLKRHPNDSWVNAYNPHLLRAWNANMDIQYVLNDYCCAQYMMSYITKPEHEMTEFLDSVIKATRELDINQSDEMKKIMQAYAKHREVSAQEAVARTCSLPLKKCSRAVIFLNTDEDALKMSLPMSRLKEMASESDEIWMLGVPDKYLYRPNTREFDYMCLAEFASEYRVVYGQQANRESAIALLDDKGFIAKRTAGKPAVIRYARYSETKAPEKHFRRLLKLYFPHRSDDELKDDNHPTYEEFYKGSDINQRIVDYNRKRYEGRGAGMDKAFKNADRNPVVNAWNTFAPEVEVDRDECLELRDDIVEEQGEDEVPDFAILDGRESLPRIEAPQLSPDFVRKMFQSLNETQSCIFYAVRQWCLLRVWGQDPEPFHYFVSGGAGCGKSHVIRCIYAEATRILRELPRFRDIADMSQPAVLLTAFTGTAAFNIGGKTLHSVLKLPRSLEPPYQGLGNTLDELRAVLSSVEILIIDEISMVSKKLFAYVNWRFQQLKGNRKPFGGLSVLVVGDFYQLPPLGRAKPLCVYEETEFDLWRDHFTVINLTEIMRQKDDQAFAQLLNRLRVKRKEDPLSNSDRRLLMQAVSDGKGCPAGTLHVFATNKQVDSHNAATVEALLEDDITILAQDFRKDAATGRKVPVPNVKGNKRDLPGSIMAAQGARVMLTRNLNVEDGLVNGTFGTIATIVTHRQNPKDVRLLGLQLDNPTAGQTLRKKLMGPSDDLVYIERSEENIGTKGGVVRRQFPLKLAFACTAHKVQGMTVTSAVVSLKRIFQPGMAYVALSRTTSLQGLSIIDFDEKKIYADPAITSALQQMRSASFKSVTPLLHLTERPEAAVTIVHHNTQGLPSHMVDLRVHHELRLADVLCLTETHLSGSPVSSDFVLEGYTVFDRCRRASYGTCADMAAKAGGGVAVYCRSALMAEAQMCTERITDLECLIVKVGTPVKVLVATVYRPPDFGLQKFLPNLNALLDTLEHMKHQPIVVCGDFNEDLLSPGTKSIRDAFLSRGYTQLVTESTTDRNTLIDHIYISHPEKCVQSGVLQTYYSYHSPVYCILTG</sequence>
<evidence type="ECO:0000313" key="12">
    <source>
        <dbReference type="Proteomes" id="UP000694680"/>
    </source>
</evidence>
<dbReference type="GO" id="GO:0000723">
    <property type="term" value="P:telomere maintenance"/>
    <property type="evidence" value="ECO:0007669"/>
    <property type="project" value="InterPro"/>
</dbReference>